<dbReference type="Pfam" id="PF13517">
    <property type="entry name" value="FG-GAP_3"/>
    <property type="match status" value="6"/>
</dbReference>
<organism evidence="3 4">
    <name type="scientific">Dokdonia sinensis</name>
    <dbReference type="NCBI Taxonomy" id="2479847"/>
    <lineage>
        <taxon>Bacteria</taxon>
        <taxon>Pseudomonadati</taxon>
        <taxon>Bacteroidota</taxon>
        <taxon>Flavobacteriia</taxon>
        <taxon>Flavobacteriales</taxon>
        <taxon>Flavobacteriaceae</taxon>
        <taxon>Dokdonia</taxon>
    </lineage>
</organism>
<dbReference type="PANTHER" id="PTHR16026">
    <property type="entry name" value="CARTILAGE ACIDIC PROTEIN 1"/>
    <property type="match status" value="1"/>
</dbReference>
<dbReference type="Proteomes" id="UP000281985">
    <property type="component" value="Unassembled WGS sequence"/>
</dbReference>
<evidence type="ECO:0000313" key="3">
    <source>
        <dbReference type="EMBL" id="RMB63922.1"/>
    </source>
</evidence>
<dbReference type="InterPro" id="IPR011519">
    <property type="entry name" value="UnbV_ASPIC"/>
</dbReference>
<dbReference type="PROSITE" id="PS51257">
    <property type="entry name" value="PROKAR_LIPOPROTEIN"/>
    <property type="match status" value="1"/>
</dbReference>
<keyword evidence="1" id="KW-0732">Signal</keyword>
<comment type="caution">
    <text evidence="3">The sequence shown here is derived from an EMBL/GenBank/DDBJ whole genome shotgun (WGS) entry which is preliminary data.</text>
</comment>
<accession>A0A3M0GMI1</accession>
<dbReference type="EMBL" id="REFV01000001">
    <property type="protein sequence ID" value="RMB63922.1"/>
    <property type="molecule type" value="Genomic_DNA"/>
</dbReference>
<evidence type="ECO:0000313" key="4">
    <source>
        <dbReference type="Proteomes" id="UP000281985"/>
    </source>
</evidence>
<gene>
    <name evidence="3" type="ORF">EAX61_00625</name>
</gene>
<keyword evidence="4" id="KW-1185">Reference proteome</keyword>
<dbReference type="OrthoDB" id="9816120at2"/>
<dbReference type="InterPro" id="IPR013517">
    <property type="entry name" value="FG-GAP"/>
</dbReference>
<dbReference type="Pfam" id="PF07593">
    <property type="entry name" value="UnbV_ASPIC"/>
    <property type="match status" value="1"/>
</dbReference>
<sequence>MKIYNLLIVFLLVFTVSCSEKSDIENALVQGEQKFTLVSPDSSGVAFTNTLKEDLRFNFITYPYIYTGAGVATGDINNDGLLDIYFVANQGANKLYLNKGNFKFEDISSTSLTEDNEGFSTGVTMLDVNNDGWLDIYVCKSASLQDNNGRKNKLYINNQDNTFTENAEKWGLADAGFSTQAYTLDYDRDGDLDIYVLNYRADFSNNTKIDGAIQRNIIPAFSDQLYRNDGDKFKNVTTSSGLSNKAWGLGVSVGDFNEDGYPDLYVSNDYLEPDIMYINQKDGTFKNEILERINHISFNSMGSDYADVDNDGYSDLFTLDMLADDHQRGKENMASMSTSNFETMVKVGYHHQYMSNMLHVNNNEGYFKEVGQLSGISKTDWSWAPLIADFDNDGLKDIYITNGIYRDITNQDFLNRAKELRKADKSFTLEQVYDMIPSEKLPNYFYKNSGNLSFDKKTKEWGLEKPSHSNGAVYADLDNDGDLDLITNNFNEISDIYRNESQWNYLDFEFINFPKNSLGIGTTVKVYNNDNIQTSTLFLSRGFESSIAPRLHFGLGNDTEIEKITVEWPNGKTTELNDVAVNQIMKVDYNEVSKDDNGFVNNQKSKKPSVWETIAPETFNINYTQKENEFNDYNLQLLLPHKKSTVGSALAVGDINNDGLDDFFVGNAKDATAALYMQSSEGKFQAHDNSLWEKEAVYEDTGALFFDADQDGDLDLYVVSGGYELRTNDPLLQDRLYINNGAGKFTKSENLPVMLTSGKSVIAGDYDKDGDLDLFIGGYVKPGRYPEAPRSYLLENSNGNFVDVTEKIAIDISKTSMISDAIFSDYDGDGDLDIVTVGEWSPINTYENNNDKFEKVVLPAFDKTSGWWQSITASDVDNDGDDDYLVGNLGANNKFHPSQKKPLHIYAKDFDKNGSFDIAMSKVNNGKLVPVRGKECSSEQNPFLLEKIGTYKEFASNDMAGIYGSEELESALHLSTDVMETVFIENLGKGSFTVRALPQTAQTGPTMGSVFLDVDNDGKKDILGIGAIYDAEVETIRYDSNFGYTLKNTTDGWKTLSSEYQPMLKGDYKNIETINIKGEQHIIAIANNAPLKIIKRKS</sequence>
<dbReference type="RefSeq" id="WP_121915718.1">
    <property type="nucleotide sequence ID" value="NZ_REFV01000001.1"/>
</dbReference>
<dbReference type="InterPro" id="IPR027039">
    <property type="entry name" value="Crtac1"/>
</dbReference>
<evidence type="ECO:0000259" key="2">
    <source>
        <dbReference type="Pfam" id="PF07593"/>
    </source>
</evidence>
<feature type="domain" description="ASPIC/UnbV" evidence="2">
    <location>
        <begin position="519"/>
        <end position="585"/>
    </location>
</feature>
<dbReference type="SUPFAM" id="SSF69318">
    <property type="entry name" value="Integrin alpha N-terminal domain"/>
    <property type="match status" value="3"/>
</dbReference>
<dbReference type="AlphaFoldDB" id="A0A3M0GMI1"/>
<evidence type="ECO:0000256" key="1">
    <source>
        <dbReference type="ARBA" id="ARBA00022729"/>
    </source>
</evidence>
<reference evidence="3 4" key="1">
    <citation type="submission" date="2018-10" db="EMBL/GenBank/DDBJ databases">
        <title>Dokdonia luteus sp. nov., isolated from sea water.</title>
        <authorList>
            <person name="Zhou L.Y."/>
            <person name="Du Z.J."/>
        </authorList>
    </citation>
    <scope>NUCLEOTIDE SEQUENCE [LARGE SCALE GENOMIC DNA]</scope>
    <source>
        <strain evidence="3 4">SH27</strain>
    </source>
</reference>
<dbReference type="InterPro" id="IPR028994">
    <property type="entry name" value="Integrin_alpha_N"/>
</dbReference>
<dbReference type="Gene3D" id="2.130.10.130">
    <property type="entry name" value="Integrin alpha, N-terminal"/>
    <property type="match status" value="4"/>
</dbReference>
<name>A0A3M0GMI1_9FLAO</name>
<protein>
    <submittedName>
        <fullName evidence="3">RNA-binding protein</fullName>
    </submittedName>
</protein>
<proteinExistence type="predicted"/>
<dbReference type="PANTHER" id="PTHR16026:SF0">
    <property type="entry name" value="CARTILAGE ACIDIC PROTEIN 1"/>
    <property type="match status" value="1"/>
</dbReference>